<dbReference type="Gene3D" id="3.90.550.10">
    <property type="entry name" value="Spore Coat Polysaccharide Biosynthesis Protein SpsA, Chain A"/>
    <property type="match status" value="1"/>
</dbReference>
<evidence type="ECO:0000313" key="6">
    <source>
        <dbReference type="Proteomes" id="UP000218627"/>
    </source>
</evidence>
<dbReference type="Pfam" id="PF00535">
    <property type="entry name" value="Glycos_transf_2"/>
    <property type="match status" value="1"/>
</dbReference>
<evidence type="ECO:0000313" key="5">
    <source>
        <dbReference type="EMBL" id="SNZ15009.1"/>
    </source>
</evidence>
<organism evidence="5 6">
    <name type="scientific">Hydrogenobacter hydrogenophilus</name>
    <dbReference type="NCBI Taxonomy" id="35835"/>
    <lineage>
        <taxon>Bacteria</taxon>
        <taxon>Pseudomonadati</taxon>
        <taxon>Aquificota</taxon>
        <taxon>Aquificia</taxon>
        <taxon>Aquificales</taxon>
        <taxon>Aquificaceae</taxon>
        <taxon>Hydrogenobacter</taxon>
    </lineage>
</organism>
<evidence type="ECO:0000256" key="2">
    <source>
        <dbReference type="ARBA" id="ARBA00022676"/>
    </source>
</evidence>
<reference evidence="6" key="1">
    <citation type="submission" date="2017-09" db="EMBL/GenBank/DDBJ databases">
        <authorList>
            <person name="Varghese N."/>
            <person name="Submissions S."/>
        </authorList>
    </citation>
    <scope>NUCLEOTIDE SEQUENCE [LARGE SCALE GENOMIC DNA]</scope>
    <source>
        <strain evidence="6">DSM 2913</strain>
    </source>
</reference>
<dbReference type="SUPFAM" id="SSF53448">
    <property type="entry name" value="Nucleotide-diphospho-sugar transferases"/>
    <property type="match status" value="1"/>
</dbReference>
<dbReference type="PANTHER" id="PTHR43398">
    <property type="entry name" value="DOLICHOL-PHOSPHATE MANNOSYLTRANSFERASE SUBUNIT 1"/>
    <property type="match status" value="1"/>
</dbReference>
<feature type="domain" description="Glycosyltransferase 2-like" evidence="4">
    <location>
        <begin position="5"/>
        <end position="171"/>
    </location>
</feature>
<accession>A0A285NZX8</accession>
<comment type="similarity">
    <text evidence="1">Belongs to the glycosyltransferase 2 family.</text>
</comment>
<evidence type="ECO:0000256" key="3">
    <source>
        <dbReference type="ARBA" id="ARBA00022679"/>
    </source>
</evidence>
<dbReference type="InterPro" id="IPR001173">
    <property type="entry name" value="Glyco_trans_2-like"/>
</dbReference>
<dbReference type="EMBL" id="OBEN01000007">
    <property type="protein sequence ID" value="SNZ15009.1"/>
    <property type="molecule type" value="Genomic_DNA"/>
</dbReference>
<dbReference type="FunFam" id="3.90.550.10:FF:000122">
    <property type="entry name" value="Dolichol-phosphate mannosyltransferase subunit 1"/>
    <property type="match status" value="1"/>
</dbReference>
<dbReference type="InterPro" id="IPR029044">
    <property type="entry name" value="Nucleotide-diphossugar_trans"/>
</dbReference>
<evidence type="ECO:0000256" key="1">
    <source>
        <dbReference type="ARBA" id="ARBA00006739"/>
    </source>
</evidence>
<protein>
    <submittedName>
        <fullName evidence="5">Dolichol-phosphate mannosyltransferase</fullName>
    </submittedName>
</protein>
<dbReference type="GO" id="GO:0004582">
    <property type="term" value="F:dolichyl-phosphate beta-D-mannosyltransferase activity"/>
    <property type="evidence" value="ECO:0007669"/>
    <property type="project" value="InterPro"/>
</dbReference>
<dbReference type="GO" id="GO:0009247">
    <property type="term" value="P:glycolipid biosynthetic process"/>
    <property type="evidence" value="ECO:0007669"/>
    <property type="project" value="TreeGrafter"/>
</dbReference>
<dbReference type="RefSeq" id="WP_096602492.1">
    <property type="nucleotide sequence ID" value="NZ_OBEN01000007.1"/>
</dbReference>
<evidence type="ECO:0000259" key="4">
    <source>
        <dbReference type="Pfam" id="PF00535"/>
    </source>
</evidence>
<dbReference type="InterPro" id="IPR039528">
    <property type="entry name" value="DPM1-like"/>
</dbReference>
<keyword evidence="6" id="KW-1185">Reference proteome</keyword>
<name>A0A285NZX8_9AQUI</name>
<dbReference type="CDD" id="cd06442">
    <property type="entry name" value="DPM1_like"/>
    <property type="match status" value="1"/>
</dbReference>
<keyword evidence="3 5" id="KW-0808">Transferase</keyword>
<dbReference type="Proteomes" id="UP000218627">
    <property type="component" value="Unassembled WGS sequence"/>
</dbReference>
<dbReference type="AlphaFoldDB" id="A0A285NZX8"/>
<sequence>MRALVVLPTYNEADNIDKVLERVLQHPFVDVLVVDDNSQDGTQERVQRWMEKTQRVNLLKRHTKLGLGTAYVEGFKWGLERDYDLFFEMDADLSHDPSDIPRFVEKVEEGCDLVIGSRYTKGTISVVGWDFKRLLISKFANFYATTILGVRQFTDITSGYRCYKREVLEKIDLKAIKSNGYAFQIEMFYKTYKLGFRVCEIPIIFYERNSGASKMSKKIALEAAIMVWRLKLAKT</sequence>
<dbReference type="GO" id="GO:0016020">
    <property type="term" value="C:membrane"/>
    <property type="evidence" value="ECO:0007669"/>
    <property type="project" value="GOC"/>
</dbReference>
<dbReference type="OrthoDB" id="9810303at2"/>
<gene>
    <name evidence="5" type="ORF">SAMN06265353_1254</name>
</gene>
<proteinExistence type="inferred from homology"/>
<dbReference type="PANTHER" id="PTHR43398:SF1">
    <property type="entry name" value="DOLICHOL-PHOSPHATE MANNOSYLTRANSFERASE SUBUNIT 1"/>
    <property type="match status" value="1"/>
</dbReference>
<keyword evidence="2 5" id="KW-0328">Glycosyltransferase</keyword>